<evidence type="ECO:0000313" key="2">
    <source>
        <dbReference type="EMBL" id="EAE2659178.1"/>
    </source>
</evidence>
<protein>
    <submittedName>
        <fullName evidence="1 2">Minor capsid protein</fullName>
    </submittedName>
</protein>
<accession>A0A1B2LR12</accession>
<evidence type="ECO:0000313" key="1">
    <source>
        <dbReference type="EMBL" id="AOA49276.1"/>
    </source>
</evidence>
<dbReference type="Pfam" id="PF06152">
    <property type="entry name" value="Phage_min_cap2"/>
    <property type="match status" value="1"/>
</dbReference>
<proteinExistence type="predicted"/>
<dbReference type="EMBL" id="DAAHYZ010000010">
    <property type="protein sequence ID" value="HAB7722876.1"/>
    <property type="molecule type" value="Genomic_DNA"/>
</dbReference>
<dbReference type="RefSeq" id="WP_023552448.1">
    <property type="nucleotide sequence ID" value="NC_021823.1"/>
</dbReference>
<dbReference type="InterPro" id="IPR009319">
    <property type="entry name" value="Phage_A118_VSP1"/>
</dbReference>
<evidence type="ECO:0000313" key="3">
    <source>
        <dbReference type="EMBL" id="HAA8489385.1"/>
    </source>
</evidence>
<organism evidence="1">
    <name type="scientific">Listeria monocytogenes</name>
    <dbReference type="NCBI Taxonomy" id="1639"/>
    <lineage>
        <taxon>Bacteria</taxon>
        <taxon>Bacillati</taxon>
        <taxon>Bacillota</taxon>
        <taxon>Bacilli</taxon>
        <taxon>Bacillales</taxon>
        <taxon>Listeriaceae</taxon>
        <taxon>Listeria</taxon>
    </lineage>
</organism>
<sequence length="347" mass="40628">MSHHHAPVDFEKEASILRNHFNNAEIELLLLIKKHVMYGAKNPTKWKFIQQSRLIKFKRELKAHISRFKDGTRDKIDKLTYSVYLDCVNEYEDEMEARYQTKKEVDIQNDDYLSESDALIQISEDMANYWQKIAPSKYKQVVKETKDSNGVLKYAIATSLINVLGDGIRNVIDQSGRKYRPGAYMEMASRGAFFNVGLNAMKRVLGRYEHELVQVSAHVRSCPRCAPWQGEVLSVNYESNEYKTLQEAENDGLFHPNCHHFLYSYFEGDETDEPIPYDEEEYEAQSKQRYYERGIRDWKTKDILAEGPSKQYTAGKVKQWEEALQEHLNTNPFLERELDREIIKASK</sequence>
<reference evidence="3 6" key="2">
    <citation type="journal article" date="2018" name="Genome Biol.">
        <title>SKESA: strategic k-mer extension for scrupulous assemblies.</title>
        <authorList>
            <person name="Souvorov A."/>
            <person name="Agarwala R."/>
            <person name="Lipman D.J."/>
        </authorList>
    </citation>
    <scope>NUCLEOTIDE SEQUENCE [LARGE SCALE GENOMIC DNA]</scope>
    <source>
        <strain evidence="4">CFIAFB20140010</strain>
        <strain evidence="3">Sam_F526FDD3-C0F7-43DB-B204-E231FEF9C926</strain>
    </source>
</reference>
<evidence type="ECO:0000313" key="6">
    <source>
        <dbReference type="Proteomes" id="UP000840567"/>
    </source>
</evidence>
<dbReference type="AlphaFoldDB" id="A0A1B2LR12"/>
<dbReference type="PATRIC" id="fig|1639.1340.peg.2653"/>
<evidence type="ECO:0000313" key="5">
    <source>
        <dbReference type="Proteomes" id="UP000383365"/>
    </source>
</evidence>
<evidence type="ECO:0000313" key="4">
    <source>
        <dbReference type="EMBL" id="HAB7722876.1"/>
    </source>
</evidence>
<dbReference type="Proteomes" id="UP000840569">
    <property type="component" value="Unassembled WGS sequence"/>
</dbReference>
<gene>
    <name evidence="2" type="ORF">E1V33_03315</name>
    <name evidence="3" type="ORF">GHO09_02640</name>
    <name evidence="4" type="ORF">GYP27_12880</name>
    <name evidence="1" type="ORF">pLM-C-273_00075</name>
</gene>
<reference evidence="2 5" key="3">
    <citation type="submission" date="2019-03" db="EMBL/GenBank/DDBJ databases">
        <authorList>
            <person name="Ashton P.M."/>
            <person name="Dallman T."/>
            <person name="Nair S."/>
            <person name="De Pinna E."/>
            <person name="Peters T."/>
            <person name="Grant K."/>
        </authorList>
    </citation>
    <scope>NUCLEOTIDE SEQUENCE [LARGE SCALE GENOMIC DNA]</scope>
    <source>
        <strain evidence="2">RL15000161</strain>
    </source>
</reference>
<name>A0A1B2LR12_LISMN</name>
<geneLocation type="plasmid" evidence="1">
    <name>pLM-C-273</name>
</geneLocation>
<dbReference type="Proteomes" id="UP000383365">
    <property type="component" value="Unassembled WGS sequence"/>
</dbReference>
<keyword evidence="1" id="KW-0614">Plasmid</keyword>
<dbReference type="Proteomes" id="UP000840567">
    <property type="component" value="Unassembled WGS sequence"/>
</dbReference>
<dbReference type="EMBL" id="AAARIE010000002">
    <property type="protein sequence ID" value="EAE2659178.1"/>
    <property type="molecule type" value="Genomic_DNA"/>
</dbReference>
<reference evidence="3" key="4">
    <citation type="submission" date="2019-10" db="EMBL/GenBank/DDBJ databases">
        <authorList>
            <consortium name="NCBI Pathogen Detection Project"/>
        </authorList>
    </citation>
    <scope>NUCLEOTIDE SEQUENCE</scope>
    <source>
        <strain evidence="4">CFIAFB20140010</strain>
        <strain evidence="3">Sam_F526FDD3-C0F7-43DB-B204-E231FEF9C926</strain>
    </source>
</reference>
<dbReference type="EMBL" id="KX467251">
    <property type="protein sequence ID" value="AOA49276.1"/>
    <property type="molecule type" value="Genomic_DNA"/>
</dbReference>
<dbReference type="EMBL" id="DAAEQL010000001">
    <property type="protein sequence ID" value="HAA8489385.1"/>
    <property type="molecule type" value="Genomic_DNA"/>
</dbReference>
<dbReference type="GO" id="GO:0005198">
    <property type="term" value="F:structural molecule activity"/>
    <property type="evidence" value="ECO:0007669"/>
    <property type="project" value="InterPro"/>
</dbReference>
<reference evidence="1" key="1">
    <citation type="submission" date="2016-06" db="EMBL/GenBank/DDBJ databases">
        <title>Sequence of Listeria monocytogenes plasmid pLM-C-273 carrying genes related to stress resistance.</title>
        <authorList>
            <person name="Liang L."/>
            <person name="Gnaneshan S."/>
            <person name="Garduno R.A."/>
            <person name="Mallo G.V."/>
        </authorList>
    </citation>
    <scope>NUCLEOTIDE SEQUENCE</scope>
    <source>
        <strain evidence="1">LM-C-273</strain>
        <plasmid evidence="1">pLM-C-273</plasmid>
    </source>
</reference>